<dbReference type="GO" id="GO:0008380">
    <property type="term" value="P:RNA splicing"/>
    <property type="evidence" value="ECO:0007669"/>
    <property type="project" value="UniProtKB-KW"/>
</dbReference>
<dbReference type="EMBL" id="JXJN01009514">
    <property type="status" value="NOT_ANNOTATED_CDS"/>
    <property type="molecule type" value="Genomic_DNA"/>
</dbReference>
<dbReference type="GO" id="GO:0000381">
    <property type="term" value="P:regulation of alternative mRNA splicing, via spliceosome"/>
    <property type="evidence" value="ECO:0007669"/>
    <property type="project" value="InterPro"/>
</dbReference>
<protein>
    <recommendedName>
        <fullName evidence="10">Pre-mRNA-splicing regulator female-lethal(2)D</fullName>
    </recommendedName>
</protein>
<feature type="compositionally biased region" description="Low complexity" evidence="7">
    <location>
        <begin position="99"/>
        <end position="108"/>
    </location>
</feature>
<feature type="compositionally biased region" description="Polar residues" evidence="7">
    <location>
        <begin position="59"/>
        <end position="70"/>
    </location>
</feature>
<comment type="subcellular location">
    <subcellularLocation>
        <location evidence="1">Nucleus</location>
    </subcellularLocation>
</comment>
<feature type="compositionally biased region" description="Low complexity" evidence="7">
    <location>
        <begin position="32"/>
        <end position="54"/>
    </location>
</feature>
<evidence type="ECO:0000256" key="4">
    <source>
        <dbReference type="ARBA" id="ARBA00023187"/>
    </source>
</evidence>
<comment type="similarity">
    <text evidence="2">Belongs to the fl(2)d family.</text>
</comment>
<reference evidence="9" key="1">
    <citation type="submission" date="2015-01" db="EMBL/GenBank/DDBJ databases">
        <authorList>
            <person name="Aksoy S."/>
            <person name="Warren W."/>
            <person name="Wilson R.K."/>
        </authorList>
    </citation>
    <scope>NUCLEOTIDE SEQUENCE [LARGE SCALE GENOMIC DNA]</scope>
    <source>
        <strain evidence="9">IAEA</strain>
    </source>
</reference>
<feature type="compositionally biased region" description="Low complexity" evidence="7">
    <location>
        <begin position="115"/>
        <end position="134"/>
    </location>
</feature>
<organism evidence="8 9">
    <name type="scientific">Glossina palpalis gambiensis</name>
    <dbReference type="NCBI Taxonomy" id="67801"/>
    <lineage>
        <taxon>Eukaryota</taxon>
        <taxon>Metazoa</taxon>
        <taxon>Ecdysozoa</taxon>
        <taxon>Arthropoda</taxon>
        <taxon>Hexapoda</taxon>
        <taxon>Insecta</taxon>
        <taxon>Pterygota</taxon>
        <taxon>Neoptera</taxon>
        <taxon>Endopterygota</taxon>
        <taxon>Diptera</taxon>
        <taxon>Brachycera</taxon>
        <taxon>Muscomorpha</taxon>
        <taxon>Hippoboscoidea</taxon>
        <taxon>Glossinidae</taxon>
        <taxon>Glossina</taxon>
    </lineage>
</organism>
<dbReference type="GO" id="GO:0006397">
    <property type="term" value="P:mRNA processing"/>
    <property type="evidence" value="ECO:0007669"/>
    <property type="project" value="UniProtKB-KW"/>
</dbReference>
<evidence type="ECO:0000256" key="7">
    <source>
        <dbReference type="SAM" id="MobiDB-lite"/>
    </source>
</evidence>
<dbReference type="STRING" id="67801.A0A1B0B7C1"/>
<proteinExistence type="inferred from homology"/>
<dbReference type="Pfam" id="PF17098">
    <property type="entry name" value="Wtap"/>
    <property type="match status" value="1"/>
</dbReference>
<feature type="coiled-coil region" evidence="6">
    <location>
        <begin position="346"/>
        <end position="380"/>
    </location>
</feature>
<keyword evidence="6" id="KW-0175">Coiled coil</keyword>
<evidence type="ECO:0000256" key="2">
    <source>
        <dbReference type="ARBA" id="ARBA00010313"/>
    </source>
</evidence>
<evidence type="ECO:0000256" key="5">
    <source>
        <dbReference type="ARBA" id="ARBA00023242"/>
    </source>
</evidence>
<evidence type="ECO:0008006" key="10">
    <source>
        <dbReference type="Google" id="ProtNLM"/>
    </source>
</evidence>
<dbReference type="VEuPathDB" id="VectorBase:GPPI021222"/>
<evidence type="ECO:0000256" key="3">
    <source>
        <dbReference type="ARBA" id="ARBA00022664"/>
    </source>
</evidence>
<reference evidence="8" key="2">
    <citation type="submission" date="2020-05" db="UniProtKB">
        <authorList>
            <consortium name="EnsemblMetazoa"/>
        </authorList>
    </citation>
    <scope>IDENTIFICATION</scope>
    <source>
        <strain evidence="8">IAEA</strain>
    </source>
</reference>
<dbReference type="EnsemblMetazoa" id="GPPI021222-RA">
    <property type="protein sequence ID" value="GPPI021222-PA"/>
    <property type="gene ID" value="GPPI021222"/>
</dbReference>
<keyword evidence="9" id="KW-1185">Reference proteome</keyword>
<dbReference type="GO" id="GO:0016556">
    <property type="term" value="P:mRNA modification"/>
    <property type="evidence" value="ECO:0007669"/>
    <property type="project" value="InterPro"/>
</dbReference>
<dbReference type="AlphaFoldDB" id="A0A1B0B7C1"/>
<dbReference type="InterPro" id="IPR033757">
    <property type="entry name" value="WTAP"/>
</dbReference>
<keyword evidence="5" id="KW-0539">Nucleus</keyword>
<evidence type="ECO:0000256" key="6">
    <source>
        <dbReference type="SAM" id="Coils"/>
    </source>
</evidence>
<accession>A0A1B0B7C1</accession>
<dbReference type="PANTHER" id="PTHR15217">
    <property type="entry name" value="WILMS' TUMOR 1-ASSOCIATING PROTEIN"/>
    <property type="match status" value="1"/>
</dbReference>
<keyword evidence="4" id="KW-0508">mRNA splicing</keyword>
<sequence length="656" mass="71775">MSVAAMTLDDHQRPLMNSYEKMSKQYEQNLQNSSSSMAMGGSSSASNNAGLLSGPASPTPSGSEELNTAPTTNSTHHTAYHHSHHHHHHHHHAHHTHHAQQQQQQQHCSPPPPLSSSLISTTTSTTVAANSTAQHQQSSPNAIAAAVVIAAAEQRQRQLEEEVDSLKLEQSRLTQQFNDAQRREKILMRRLANKELEFQDYVSQIAEYKAAQAPSAVALRTALLDPAVNLLFEKLKKELKATKAKLEETQNELSAWKFTPDSNTGKRLMAKCRLLYQENEELGKMTSNGRLAKLETELAMQKSFSEEVKKSQSGGTLKFKQRKIIIVLLPKTYYFSECALELDDFLQELDEDVEGMQSTILFLQQELKTTRERIDVLEKENYQLKNGIVPTDESKMEIDVDNSHTKIEEEQVPISAPMQVDDNSNVNGNNATDIIDTYKANPNLEAIDENAALNIQNIQSNSSVYYNGTEDTSVATDVVPVVPVLASDSPTITSLVDSSSEGVVLGTKLRTMASRKRTFDCEPILDTNIATPPAQGAPAPVPAPAPAPVPAPAPTPVVVVASPRTLPPKKSKLRVTPARRTSVQSIGEHEVLTITPVDILAVRSDENLTQLPTIENANNETETLITGGVVGQRIVARRRSVRLNGGAGANGGESNH</sequence>
<dbReference type="Proteomes" id="UP000092460">
    <property type="component" value="Unassembled WGS sequence"/>
</dbReference>
<feature type="compositionally biased region" description="Basic residues" evidence="7">
    <location>
        <begin position="78"/>
        <end position="98"/>
    </location>
</feature>
<dbReference type="PANTHER" id="PTHR15217:SF0">
    <property type="entry name" value="PRE-MRNA-SPLICING REGULATOR WTAP"/>
    <property type="match status" value="1"/>
</dbReference>
<evidence type="ECO:0000256" key="1">
    <source>
        <dbReference type="ARBA" id="ARBA00004123"/>
    </source>
</evidence>
<evidence type="ECO:0000313" key="8">
    <source>
        <dbReference type="EnsemblMetazoa" id="GPPI021222-PA"/>
    </source>
</evidence>
<keyword evidence="3" id="KW-0507">mRNA processing</keyword>
<feature type="region of interest" description="Disordered" evidence="7">
    <location>
        <begin position="26"/>
        <end position="139"/>
    </location>
</feature>
<evidence type="ECO:0000313" key="9">
    <source>
        <dbReference type="Proteomes" id="UP000092460"/>
    </source>
</evidence>
<name>A0A1B0B7C1_9MUSC</name>
<feature type="coiled-coil region" evidence="6">
    <location>
        <begin position="149"/>
        <end position="259"/>
    </location>
</feature>
<dbReference type="GO" id="GO:0005634">
    <property type="term" value="C:nucleus"/>
    <property type="evidence" value="ECO:0007669"/>
    <property type="project" value="UniProtKB-SubCell"/>
</dbReference>